<gene>
    <name evidence="1" type="ORF">AVEN_73191_1</name>
</gene>
<proteinExistence type="predicted"/>
<dbReference type="Gene3D" id="3.30.420.10">
    <property type="entry name" value="Ribonuclease H-like superfamily/Ribonuclease H"/>
    <property type="match status" value="1"/>
</dbReference>
<accession>A0A4Y2KB21</accession>
<dbReference type="Proteomes" id="UP000499080">
    <property type="component" value="Unassembled WGS sequence"/>
</dbReference>
<evidence type="ECO:0000313" key="1">
    <source>
        <dbReference type="EMBL" id="GBM98766.1"/>
    </source>
</evidence>
<name>A0A4Y2KB21_ARAVE</name>
<sequence length="177" mass="20212">MEQTPRVENAFTTGLNVFGRERKPCSGRPSTTVTTDNGCNRCCCKIVDCLYDGYRKDLELAEHHHSQRFVVQEWSLLHDNAHPHTEIRVHNVLAQRRVTVIAHAPYSPDLAPADFFLLPLFKGVLNGTRFADITDIRRLVASVIRSIPKEAFGDSFRQLYQRCQKYIVANGCYFEGE</sequence>
<dbReference type="EMBL" id="BGPR01004354">
    <property type="protein sequence ID" value="GBM98766.1"/>
    <property type="molecule type" value="Genomic_DNA"/>
</dbReference>
<dbReference type="OrthoDB" id="10017160at2759"/>
<evidence type="ECO:0008006" key="3">
    <source>
        <dbReference type="Google" id="ProtNLM"/>
    </source>
</evidence>
<evidence type="ECO:0000313" key="2">
    <source>
        <dbReference type="Proteomes" id="UP000499080"/>
    </source>
</evidence>
<dbReference type="AlphaFoldDB" id="A0A4Y2KB21"/>
<dbReference type="InterPro" id="IPR052709">
    <property type="entry name" value="Transposase-MT_Hybrid"/>
</dbReference>
<dbReference type="PANTHER" id="PTHR46060">
    <property type="entry name" value="MARINER MOS1 TRANSPOSASE-LIKE PROTEIN"/>
    <property type="match status" value="1"/>
</dbReference>
<dbReference type="InterPro" id="IPR036397">
    <property type="entry name" value="RNaseH_sf"/>
</dbReference>
<protein>
    <recommendedName>
        <fullName evidence="3">Histone-lysine N-methyltransferase SETMAR</fullName>
    </recommendedName>
</protein>
<keyword evidence="2" id="KW-1185">Reference proteome</keyword>
<dbReference type="PANTHER" id="PTHR46060:SF3">
    <property type="entry name" value="PROTEIN GVQW3"/>
    <property type="match status" value="1"/>
</dbReference>
<reference evidence="1 2" key="1">
    <citation type="journal article" date="2019" name="Sci. Rep.">
        <title>Orb-weaving spider Araneus ventricosus genome elucidates the spidroin gene catalogue.</title>
        <authorList>
            <person name="Kono N."/>
            <person name="Nakamura H."/>
            <person name="Ohtoshi R."/>
            <person name="Moran D.A.P."/>
            <person name="Shinohara A."/>
            <person name="Yoshida Y."/>
            <person name="Fujiwara M."/>
            <person name="Mori M."/>
            <person name="Tomita M."/>
            <person name="Arakawa K."/>
        </authorList>
    </citation>
    <scope>NUCLEOTIDE SEQUENCE [LARGE SCALE GENOMIC DNA]</scope>
</reference>
<dbReference type="GO" id="GO:0003676">
    <property type="term" value="F:nucleic acid binding"/>
    <property type="evidence" value="ECO:0007669"/>
    <property type="project" value="InterPro"/>
</dbReference>
<organism evidence="1 2">
    <name type="scientific">Araneus ventricosus</name>
    <name type="common">Orbweaver spider</name>
    <name type="synonym">Epeira ventricosa</name>
    <dbReference type="NCBI Taxonomy" id="182803"/>
    <lineage>
        <taxon>Eukaryota</taxon>
        <taxon>Metazoa</taxon>
        <taxon>Ecdysozoa</taxon>
        <taxon>Arthropoda</taxon>
        <taxon>Chelicerata</taxon>
        <taxon>Arachnida</taxon>
        <taxon>Araneae</taxon>
        <taxon>Araneomorphae</taxon>
        <taxon>Entelegynae</taxon>
        <taxon>Araneoidea</taxon>
        <taxon>Araneidae</taxon>
        <taxon>Araneus</taxon>
    </lineage>
</organism>
<comment type="caution">
    <text evidence="1">The sequence shown here is derived from an EMBL/GenBank/DDBJ whole genome shotgun (WGS) entry which is preliminary data.</text>
</comment>